<evidence type="ECO:0000313" key="2">
    <source>
        <dbReference type="EMBL" id="PON32794.1"/>
    </source>
</evidence>
<name>A0A2P5A8E2_PARAD</name>
<accession>A0A2P5A8E2</accession>
<keyword evidence="3" id="KW-1185">Reference proteome</keyword>
<gene>
    <name evidence="2" type="ORF">PanWU01x14_358250</name>
</gene>
<evidence type="ECO:0000313" key="3">
    <source>
        <dbReference type="Proteomes" id="UP000237105"/>
    </source>
</evidence>
<feature type="compositionally biased region" description="Polar residues" evidence="1">
    <location>
        <begin position="74"/>
        <end position="84"/>
    </location>
</feature>
<proteinExistence type="predicted"/>
<feature type="region of interest" description="Disordered" evidence="1">
    <location>
        <begin position="61"/>
        <end position="118"/>
    </location>
</feature>
<dbReference type="Proteomes" id="UP000237105">
    <property type="component" value="Unassembled WGS sequence"/>
</dbReference>
<sequence length="118" mass="13453">MAIFYPDSMGLRYIYFEDLCDDTNPMGPVGGRMVARIVAGGQKSEMGQNGFNGFFRRSGGRRQLLKTGGGTRQLGESTPISGQSGRWPAWRQLPSSLLRPREKRERRERDMGRREREK</sequence>
<organism evidence="2 3">
    <name type="scientific">Parasponia andersonii</name>
    <name type="common">Sponia andersonii</name>
    <dbReference type="NCBI Taxonomy" id="3476"/>
    <lineage>
        <taxon>Eukaryota</taxon>
        <taxon>Viridiplantae</taxon>
        <taxon>Streptophyta</taxon>
        <taxon>Embryophyta</taxon>
        <taxon>Tracheophyta</taxon>
        <taxon>Spermatophyta</taxon>
        <taxon>Magnoliopsida</taxon>
        <taxon>eudicotyledons</taxon>
        <taxon>Gunneridae</taxon>
        <taxon>Pentapetalae</taxon>
        <taxon>rosids</taxon>
        <taxon>fabids</taxon>
        <taxon>Rosales</taxon>
        <taxon>Cannabaceae</taxon>
        <taxon>Parasponia</taxon>
    </lineage>
</organism>
<dbReference type="EMBL" id="JXTB01000781">
    <property type="protein sequence ID" value="PON32794.1"/>
    <property type="molecule type" value="Genomic_DNA"/>
</dbReference>
<feature type="compositionally biased region" description="Basic and acidic residues" evidence="1">
    <location>
        <begin position="99"/>
        <end position="118"/>
    </location>
</feature>
<dbReference type="AlphaFoldDB" id="A0A2P5A8E2"/>
<comment type="caution">
    <text evidence="2">The sequence shown here is derived from an EMBL/GenBank/DDBJ whole genome shotgun (WGS) entry which is preliminary data.</text>
</comment>
<protein>
    <submittedName>
        <fullName evidence="2">Uncharacterized protein</fullName>
    </submittedName>
</protein>
<reference evidence="3" key="1">
    <citation type="submission" date="2016-06" db="EMBL/GenBank/DDBJ databases">
        <title>Parallel loss of symbiosis genes in relatives of nitrogen-fixing non-legume Parasponia.</title>
        <authorList>
            <person name="Van Velzen R."/>
            <person name="Holmer R."/>
            <person name="Bu F."/>
            <person name="Rutten L."/>
            <person name="Van Zeijl A."/>
            <person name="Liu W."/>
            <person name="Santuari L."/>
            <person name="Cao Q."/>
            <person name="Sharma T."/>
            <person name="Shen D."/>
            <person name="Roswanjaya Y."/>
            <person name="Wardhani T."/>
            <person name="Kalhor M.S."/>
            <person name="Jansen J."/>
            <person name="Van den Hoogen J."/>
            <person name="Gungor B."/>
            <person name="Hartog M."/>
            <person name="Hontelez J."/>
            <person name="Verver J."/>
            <person name="Yang W.-C."/>
            <person name="Schijlen E."/>
            <person name="Repin R."/>
            <person name="Schilthuizen M."/>
            <person name="Schranz E."/>
            <person name="Heidstra R."/>
            <person name="Miyata K."/>
            <person name="Fedorova E."/>
            <person name="Kohlen W."/>
            <person name="Bisseling T."/>
            <person name="Smit S."/>
            <person name="Geurts R."/>
        </authorList>
    </citation>
    <scope>NUCLEOTIDE SEQUENCE [LARGE SCALE GENOMIC DNA]</scope>
    <source>
        <strain evidence="3">cv. WU1-14</strain>
    </source>
</reference>
<evidence type="ECO:0000256" key="1">
    <source>
        <dbReference type="SAM" id="MobiDB-lite"/>
    </source>
</evidence>